<keyword evidence="2" id="KW-1185">Reference proteome</keyword>
<proteinExistence type="predicted"/>
<name>I4EDA4_9BACT</name>
<reference evidence="1 2" key="1">
    <citation type="journal article" date="2012" name="ISME J.">
        <title>Nitrification expanded: discovery, physiology and genomics of a nitrite-oxidizing bacterium from the phylum Chloroflexi.</title>
        <authorList>
            <person name="Sorokin D.Y."/>
            <person name="Lucker S."/>
            <person name="Vejmelkova D."/>
            <person name="Kostrikina N.A."/>
            <person name="Kleerebezem R."/>
            <person name="Rijpstra W.I."/>
            <person name="Damste J.S."/>
            <person name="Le Paslier D."/>
            <person name="Muyzer G."/>
            <person name="Wagner M."/>
            <person name="van Loosdrecht M.C."/>
            <person name="Daims H."/>
        </authorList>
    </citation>
    <scope>NUCLEOTIDE SEQUENCE [LARGE SCALE GENOMIC DNA]</scope>
    <source>
        <strain evidence="2">none</strain>
    </source>
</reference>
<dbReference type="AlphaFoldDB" id="I4EDA4"/>
<dbReference type="EMBL" id="CAGS01000049">
    <property type="protein sequence ID" value="CCF82666.1"/>
    <property type="molecule type" value="Genomic_DNA"/>
</dbReference>
<dbReference type="Proteomes" id="UP000004221">
    <property type="component" value="Unassembled WGS sequence"/>
</dbReference>
<evidence type="ECO:0000313" key="2">
    <source>
        <dbReference type="Proteomes" id="UP000004221"/>
    </source>
</evidence>
<comment type="caution">
    <text evidence="1">The sequence shown here is derived from an EMBL/GenBank/DDBJ whole genome shotgun (WGS) entry which is preliminary data.</text>
</comment>
<evidence type="ECO:0000313" key="1">
    <source>
        <dbReference type="EMBL" id="CCF82666.1"/>
    </source>
</evidence>
<accession>I4EDA4</accession>
<sequence length="175" mass="19794">MKTQHNICGGFRDYWNHFNGQAIYGLPLTEEFQENGVTVQYFERARFEWHPGSDTKRYDVVLGLVGKTVTAGRSAEAPFQPTSANTNCDFHAPTGHNLCGGFRDYWKKSGGLAVFGHPISEEFEERNPDDGQMYTVQYFERARFEWHPGSGAKQSFVMLGRLGAQELQIKYGVAT</sequence>
<protein>
    <submittedName>
        <fullName evidence="1">Uncharacterized protein</fullName>
    </submittedName>
</protein>
<gene>
    <name evidence="1" type="ORF">NITHO_1420006</name>
</gene>
<organism evidence="1 2">
    <name type="scientific">Nitrolancea hollandica Lb</name>
    <dbReference type="NCBI Taxonomy" id="1129897"/>
    <lineage>
        <taxon>Bacteria</taxon>
        <taxon>Pseudomonadati</taxon>
        <taxon>Thermomicrobiota</taxon>
        <taxon>Thermomicrobia</taxon>
        <taxon>Sphaerobacterales</taxon>
        <taxon>Sphaerobacterineae</taxon>
        <taxon>Sphaerobacteraceae</taxon>
        <taxon>Nitrolancea</taxon>
    </lineage>
</organism>